<keyword evidence="2" id="KW-1185">Reference proteome</keyword>
<evidence type="ECO:0000313" key="1">
    <source>
        <dbReference type="EMBL" id="KAL3400656.1"/>
    </source>
</evidence>
<dbReference type="EMBL" id="JBJJXI010000051">
    <property type="protein sequence ID" value="KAL3400656.1"/>
    <property type="molecule type" value="Genomic_DNA"/>
</dbReference>
<dbReference type="Gene3D" id="2.40.50.90">
    <property type="match status" value="1"/>
</dbReference>
<comment type="caution">
    <text evidence="1">The sequence shown here is derived from an EMBL/GenBank/DDBJ whole genome shotgun (WGS) entry which is preliminary data.</text>
</comment>
<sequence>MEEDEGVNILESFSDFMERDTRGEEILTYGIAGIALLTAMYKIRPFAKFKKPSDVPKHFFTKKVQLEGTVKNIEPSMEPYLLVDHKPLVPLPRLGPPKYLPVKIAGVNVQGNGLSWLQAVVKDKKIKFIPVKKDNQFLTCIVIVPQNNKEPISVGKELLRVGFGTVEDLKGVTSKDHDILNYLKTLKSAQKWAEKQRNGIWFYKYPPTFYWKLKINIDNKLKSLIPVSVANYFNL</sequence>
<proteinExistence type="predicted"/>
<gene>
    <name evidence="1" type="ORF">TKK_006480</name>
</gene>
<dbReference type="PANTHER" id="PTHR28434">
    <property type="entry name" value="PROTEIN C3ORF33"/>
    <property type="match status" value="1"/>
</dbReference>
<evidence type="ECO:0008006" key="3">
    <source>
        <dbReference type="Google" id="ProtNLM"/>
    </source>
</evidence>
<dbReference type="SUPFAM" id="SSF50199">
    <property type="entry name" value="Staphylococcal nuclease"/>
    <property type="match status" value="1"/>
</dbReference>
<organism evidence="1 2">
    <name type="scientific">Trichogramma kaykai</name>
    <dbReference type="NCBI Taxonomy" id="54128"/>
    <lineage>
        <taxon>Eukaryota</taxon>
        <taxon>Metazoa</taxon>
        <taxon>Ecdysozoa</taxon>
        <taxon>Arthropoda</taxon>
        <taxon>Hexapoda</taxon>
        <taxon>Insecta</taxon>
        <taxon>Pterygota</taxon>
        <taxon>Neoptera</taxon>
        <taxon>Endopterygota</taxon>
        <taxon>Hymenoptera</taxon>
        <taxon>Apocrita</taxon>
        <taxon>Proctotrupomorpha</taxon>
        <taxon>Chalcidoidea</taxon>
        <taxon>Trichogrammatidae</taxon>
        <taxon>Trichogramma</taxon>
    </lineage>
</organism>
<reference evidence="1 2" key="1">
    <citation type="journal article" date="2024" name="bioRxiv">
        <title>A reference genome for Trichogramma kaykai: A tiny desert-dwelling parasitoid wasp with competing sex-ratio distorters.</title>
        <authorList>
            <person name="Culotta J."/>
            <person name="Lindsey A.R."/>
        </authorList>
    </citation>
    <scope>NUCLEOTIDE SEQUENCE [LARGE SCALE GENOMIC DNA]</scope>
    <source>
        <strain evidence="1 2">KSX58</strain>
    </source>
</reference>
<dbReference type="AlphaFoldDB" id="A0ABD2X5L4"/>
<dbReference type="InterPro" id="IPR042421">
    <property type="entry name" value="C3orf33-like"/>
</dbReference>
<evidence type="ECO:0000313" key="2">
    <source>
        <dbReference type="Proteomes" id="UP001627154"/>
    </source>
</evidence>
<dbReference type="Proteomes" id="UP001627154">
    <property type="component" value="Unassembled WGS sequence"/>
</dbReference>
<dbReference type="PANTHER" id="PTHR28434:SF1">
    <property type="entry name" value="PROTEIN C3ORF33"/>
    <property type="match status" value="1"/>
</dbReference>
<protein>
    <recommendedName>
        <fullName evidence="3">TNase-like domain-containing protein</fullName>
    </recommendedName>
</protein>
<dbReference type="InterPro" id="IPR035437">
    <property type="entry name" value="SNase_OB-fold_sf"/>
</dbReference>
<accession>A0ABD2X5L4</accession>
<name>A0ABD2X5L4_9HYME</name>